<dbReference type="Pfam" id="PF02866">
    <property type="entry name" value="Ldh_1_C"/>
    <property type="match status" value="1"/>
</dbReference>
<dbReference type="AlphaFoldDB" id="A0A2T4Q2B3"/>
<dbReference type="STRING" id="1194526.A284_09860"/>
<evidence type="ECO:0000256" key="3">
    <source>
        <dbReference type="ARBA" id="ARBA00023002"/>
    </source>
</evidence>
<evidence type="ECO:0000256" key="6">
    <source>
        <dbReference type="HAMAP-Rule" id="MF_00487"/>
    </source>
</evidence>
<evidence type="ECO:0000259" key="11">
    <source>
        <dbReference type="Pfam" id="PF02866"/>
    </source>
</evidence>
<feature type="domain" description="Lactate/malate dehydrogenase C-terminal" evidence="11">
    <location>
        <begin position="151"/>
        <end position="308"/>
    </location>
</feature>
<keyword evidence="3 6" id="KW-0560">Oxidoreductase</keyword>
<dbReference type="EMBL" id="PZEV01000007">
    <property type="protein sequence ID" value="PTI51909.1"/>
    <property type="molecule type" value="Genomic_DNA"/>
</dbReference>
<dbReference type="HAMAP" id="MF_00487">
    <property type="entry name" value="Malate_dehydrog_3"/>
    <property type="match status" value="1"/>
</dbReference>
<dbReference type="PANTHER" id="PTHR43128">
    <property type="entry name" value="L-2-HYDROXYCARBOXYLATE DEHYDROGENASE (NAD(P)(+))"/>
    <property type="match status" value="1"/>
</dbReference>
<keyword evidence="4 6" id="KW-0520">NAD</keyword>
<evidence type="ECO:0000256" key="7">
    <source>
        <dbReference type="PIRSR" id="PIRSR000102-1"/>
    </source>
</evidence>
<dbReference type="GO" id="GO:0006099">
    <property type="term" value="P:tricarboxylic acid cycle"/>
    <property type="evidence" value="ECO:0007669"/>
    <property type="project" value="UniProtKB-UniRule"/>
</dbReference>
<feature type="active site" description="Proton acceptor" evidence="6 7">
    <location>
        <position position="179"/>
    </location>
</feature>
<dbReference type="Proteomes" id="UP000240717">
    <property type="component" value="Unassembled WGS sequence"/>
</dbReference>
<dbReference type="FunFam" id="3.40.50.720:FF:000018">
    <property type="entry name" value="Malate dehydrogenase"/>
    <property type="match status" value="1"/>
</dbReference>
<dbReference type="InterPro" id="IPR001236">
    <property type="entry name" value="Lactate/malate_DH_N"/>
</dbReference>
<proteinExistence type="inferred from homology"/>
<evidence type="ECO:0000313" key="13">
    <source>
        <dbReference type="Proteomes" id="UP000240717"/>
    </source>
</evidence>
<dbReference type="Gene3D" id="3.90.110.10">
    <property type="entry name" value="Lactate dehydrogenase/glycoside hydrolase, family 4, C-terminal"/>
    <property type="match status" value="1"/>
</dbReference>
<feature type="binding site" evidence="6 8">
    <location>
        <position position="155"/>
    </location>
    <ligand>
        <name>substrate</name>
    </ligand>
</feature>
<gene>
    <name evidence="6 12" type="primary">mdh</name>
    <name evidence="12" type="ORF">BU085_03455</name>
</gene>
<dbReference type="FunFam" id="3.90.110.10:FF:000004">
    <property type="entry name" value="Malate dehydrogenase"/>
    <property type="match status" value="1"/>
</dbReference>
<evidence type="ECO:0000256" key="1">
    <source>
        <dbReference type="ARBA" id="ARBA00006054"/>
    </source>
</evidence>
<feature type="binding site" evidence="6 8">
    <location>
        <position position="92"/>
    </location>
    <ligand>
        <name>substrate</name>
    </ligand>
</feature>
<accession>A0A2T4Q2B3</accession>
<feature type="binding site" evidence="6 9">
    <location>
        <begin position="11"/>
        <end position="16"/>
    </location>
    <ligand>
        <name>NAD(+)</name>
        <dbReference type="ChEBI" id="CHEBI:57540"/>
    </ligand>
</feature>
<protein>
    <recommendedName>
        <fullName evidence="6">Malate dehydrogenase</fullName>
        <ecNumber evidence="6">1.1.1.37</ecNumber>
    </recommendedName>
</protein>
<dbReference type="PANTHER" id="PTHR43128:SF16">
    <property type="entry name" value="L-LACTATE DEHYDROGENASE"/>
    <property type="match status" value="1"/>
</dbReference>
<evidence type="ECO:0000256" key="4">
    <source>
        <dbReference type="ARBA" id="ARBA00023027"/>
    </source>
</evidence>
<dbReference type="CDD" id="cd01339">
    <property type="entry name" value="LDH-like_MDH"/>
    <property type="match status" value="1"/>
</dbReference>
<dbReference type="SUPFAM" id="SSF56327">
    <property type="entry name" value="LDH C-terminal domain-like"/>
    <property type="match status" value="1"/>
</dbReference>
<comment type="catalytic activity">
    <reaction evidence="6">
        <text>(S)-malate + NAD(+) = oxaloacetate + NADH + H(+)</text>
        <dbReference type="Rhea" id="RHEA:21432"/>
        <dbReference type="ChEBI" id="CHEBI:15378"/>
        <dbReference type="ChEBI" id="CHEBI:15589"/>
        <dbReference type="ChEBI" id="CHEBI:16452"/>
        <dbReference type="ChEBI" id="CHEBI:57540"/>
        <dbReference type="ChEBI" id="CHEBI:57945"/>
        <dbReference type="EC" id="1.1.1.37"/>
    </reaction>
</comment>
<evidence type="ECO:0000256" key="8">
    <source>
        <dbReference type="PIRSR" id="PIRSR000102-2"/>
    </source>
</evidence>
<comment type="similarity">
    <text evidence="1">Belongs to the LDH/MDH superfamily. LDH family.</text>
</comment>
<dbReference type="InterPro" id="IPR015955">
    <property type="entry name" value="Lactate_DH/Glyco_Ohase_4_C"/>
</dbReference>
<feature type="domain" description="Lactate/malate dehydrogenase N-terminal" evidence="10">
    <location>
        <begin position="6"/>
        <end position="146"/>
    </location>
</feature>
<dbReference type="InterPro" id="IPR001557">
    <property type="entry name" value="L-lactate/malate_DH"/>
</dbReference>
<dbReference type="InterPro" id="IPR022383">
    <property type="entry name" value="Lactate/malate_DH_C"/>
</dbReference>
<keyword evidence="2 6" id="KW-0816">Tricarboxylic acid cycle</keyword>
<dbReference type="SUPFAM" id="SSF51735">
    <property type="entry name" value="NAD(P)-binding Rossmann-fold domains"/>
    <property type="match status" value="1"/>
</dbReference>
<comment type="similarity">
    <text evidence="6">Belongs to the LDH/MDH superfamily. MDH type 3 family.</text>
</comment>
<dbReference type="PIRSF" id="PIRSF000102">
    <property type="entry name" value="Lac_mal_DH"/>
    <property type="match status" value="1"/>
</dbReference>
<name>A0A2T4Q2B3_STAWA</name>
<evidence type="ECO:0000313" key="12">
    <source>
        <dbReference type="EMBL" id="PTI51909.1"/>
    </source>
</evidence>
<comment type="caution">
    <text evidence="12">The sequence shown here is derived from an EMBL/GenBank/DDBJ whole genome shotgun (WGS) entry which is preliminary data.</text>
</comment>
<feature type="binding site" evidence="6 8">
    <location>
        <position position="86"/>
    </location>
    <ligand>
        <name>substrate</name>
    </ligand>
</feature>
<feature type="binding site" evidence="6 8">
    <location>
        <position position="124"/>
    </location>
    <ligand>
        <name>substrate</name>
    </ligand>
</feature>
<comment type="catalytic activity">
    <reaction evidence="5">
        <text>(S)-lactate + NAD(+) = pyruvate + NADH + H(+)</text>
        <dbReference type="Rhea" id="RHEA:23444"/>
        <dbReference type="ChEBI" id="CHEBI:15361"/>
        <dbReference type="ChEBI" id="CHEBI:15378"/>
        <dbReference type="ChEBI" id="CHEBI:16651"/>
        <dbReference type="ChEBI" id="CHEBI:57540"/>
        <dbReference type="ChEBI" id="CHEBI:57945"/>
        <dbReference type="EC" id="1.1.1.27"/>
    </reaction>
</comment>
<dbReference type="GO" id="GO:0030060">
    <property type="term" value="F:L-malate dehydrogenase (NAD+) activity"/>
    <property type="evidence" value="ECO:0007669"/>
    <property type="project" value="UniProtKB-UniRule"/>
</dbReference>
<feature type="binding site" evidence="6 9">
    <location>
        <position position="35"/>
    </location>
    <ligand>
        <name>NAD(+)</name>
        <dbReference type="ChEBI" id="CHEBI:57540"/>
    </ligand>
</feature>
<dbReference type="Gene3D" id="3.40.50.720">
    <property type="entry name" value="NAD(P)-binding Rossmann-like Domain"/>
    <property type="match status" value="1"/>
</dbReference>
<dbReference type="GO" id="GO:0006089">
    <property type="term" value="P:lactate metabolic process"/>
    <property type="evidence" value="ECO:0007669"/>
    <property type="project" value="TreeGrafter"/>
</dbReference>
<dbReference type="GO" id="GO:0004459">
    <property type="term" value="F:L-lactate dehydrogenase (NAD+) activity"/>
    <property type="evidence" value="ECO:0007669"/>
    <property type="project" value="UniProtKB-EC"/>
</dbReference>
<sequence length="315" mass="34118">MNKRKKVSIIGAGQTGATLAFILAKNESADIVIVDRPQSESAVKGKALDIQESGPIFNFNIDIKGTADYSETKDSDIVVITAGIARKPGMSRDDLIQTNEEIVHYSAQQIAKYAPDAIIIVLTNPVDAMTYSALVASGFPKHRVLGQSGVLDSARYKTFIAKELGISVEDVQGLVLGGHGDTMVPLVNSTQVNGIPLSELLDQQVIDQIIDRTRKGGAEIVQLLGNGSAYYAPAAAIYEMIDAILKDKCRVLAAITYLEDEYGYRDICLGVPIKLGQNGVEEILELTLSQEEQNQLDTSALSVKNVKDALKYRFE</sequence>
<dbReference type="NCBIfam" id="TIGR01763">
    <property type="entry name" value="MalateDH_bact"/>
    <property type="match status" value="1"/>
</dbReference>
<feature type="binding site" evidence="6">
    <location>
        <begin position="122"/>
        <end position="124"/>
    </location>
    <ligand>
        <name>NAD(+)</name>
        <dbReference type="ChEBI" id="CHEBI:57540"/>
    </ligand>
</feature>
<dbReference type="Pfam" id="PF00056">
    <property type="entry name" value="Ldh_1_N"/>
    <property type="match status" value="1"/>
</dbReference>
<dbReference type="EC" id="1.1.1.37" evidence="6"/>
<dbReference type="PRINTS" id="PR00086">
    <property type="entry name" value="LLDHDRGNASE"/>
</dbReference>
<reference evidence="12 13" key="1">
    <citation type="journal article" date="2016" name="Front. Microbiol.">
        <title>Comprehensive Phylogenetic Analysis of Bovine Non-aureus Staphylococci Species Based on Whole-Genome Sequencing.</title>
        <authorList>
            <person name="Naushad S."/>
            <person name="Barkema H.W."/>
            <person name="Luby C."/>
            <person name="Condas L.A."/>
            <person name="Nobrega D.B."/>
            <person name="Carson D.A."/>
            <person name="De Buck J."/>
        </authorList>
    </citation>
    <scope>NUCLEOTIDE SEQUENCE [LARGE SCALE GENOMIC DNA]</scope>
    <source>
        <strain evidence="12 13">SNUC 2993</strain>
    </source>
</reference>
<dbReference type="NCBIfam" id="NF004863">
    <property type="entry name" value="PRK06223.1"/>
    <property type="match status" value="1"/>
</dbReference>
<dbReference type="InterPro" id="IPR011275">
    <property type="entry name" value="Malate_DH_type3"/>
</dbReference>
<feature type="binding site" evidence="6 9">
    <location>
        <position position="99"/>
    </location>
    <ligand>
        <name>NAD(+)</name>
        <dbReference type="ChEBI" id="CHEBI:57540"/>
    </ligand>
</feature>
<organism evidence="12 13">
    <name type="scientific">Staphylococcus warneri</name>
    <dbReference type="NCBI Taxonomy" id="1292"/>
    <lineage>
        <taxon>Bacteria</taxon>
        <taxon>Bacillati</taxon>
        <taxon>Bacillota</taxon>
        <taxon>Bacilli</taxon>
        <taxon>Bacillales</taxon>
        <taxon>Staphylococcaceae</taxon>
        <taxon>Staphylococcus</taxon>
    </lineage>
</organism>
<dbReference type="InterPro" id="IPR036291">
    <property type="entry name" value="NAD(P)-bd_dom_sf"/>
</dbReference>
<evidence type="ECO:0000256" key="5">
    <source>
        <dbReference type="ARBA" id="ARBA00049258"/>
    </source>
</evidence>
<comment type="function">
    <text evidence="6">Catalyzes the reversible oxidation of malate to oxaloacetate.</text>
</comment>
<dbReference type="RefSeq" id="WP_107532190.1">
    <property type="nucleotide sequence ID" value="NZ_PZEV01000007.1"/>
</dbReference>
<evidence type="ECO:0000256" key="2">
    <source>
        <dbReference type="ARBA" id="ARBA00022532"/>
    </source>
</evidence>
<evidence type="ECO:0000259" key="10">
    <source>
        <dbReference type="Pfam" id="PF00056"/>
    </source>
</evidence>
<evidence type="ECO:0000256" key="9">
    <source>
        <dbReference type="PIRSR" id="PIRSR000102-3"/>
    </source>
</evidence>